<evidence type="ECO:0000313" key="1">
    <source>
        <dbReference type="EMBL" id="EEZ97513.2"/>
    </source>
</evidence>
<proteinExistence type="predicted"/>
<sequence length="199" mass="23114">MSIDEVFYDSLEEDNEEIAPPPVDLTQTVPLYTGDIAKEKITRYINRKTDKSAKPVPNPLKPKKSYLSMYYARKNPKNKQDGSVTSRAICEKLSPKRESDLDTDLQGLNQTEFLSDSDQDEFYENFMALEIQKKSLCDEEPKINTSEKSLKLSPKNDKLELWKKKQSYGMKMTLKNRIKIHEVNSIRKIKNSKKNLYPQ</sequence>
<gene>
    <name evidence="1" type="primary">GLEAN_11358</name>
    <name evidence="1" type="ORF">TcasGA2_TC011358</name>
</gene>
<protein>
    <submittedName>
        <fullName evidence="1">Uncharacterized protein</fullName>
    </submittedName>
</protein>
<dbReference type="OrthoDB" id="6719418at2759"/>
<name>D6X468_TRICA</name>
<dbReference type="KEGG" id="tca:103314434"/>
<dbReference type="Proteomes" id="UP000007266">
    <property type="component" value="Unassembled WGS sequence"/>
</dbReference>
<reference evidence="1 2" key="2">
    <citation type="journal article" date="2010" name="Nucleic Acids Res.">
        <title>BeetleBase in 2010: revisions to provide comprehensive genomic information for Tribolium castaneum.</title>
        <authorList>
            <person name="Kim H.S."/>
            <person name="Murphy T."/>
            <person name="Xia J."/>
            <person name="Caragea D."/>
            <person name="Park Y."/>
            <person name="Beeman R.W."/>
            <person name="Lorenzen M.D."/>
            <person name="Butcher S."/>
            <person name="Manak J.R."/>
            <person name="Brown S.J."/>
        </authorList>
    </citation>
    <scope>NUCLEOTIDE SEQUENCE [LARGE SCALE GENOMIC DNA]</scope>
    <source>
        <strain evidence="1 2">Georgia GA2</strain>
    </source>
</reference>
<accession>D6X468</accession>
<dbReference type="AlphaFoldDB" id="D6X468"/>
<evidence type="ECO:0000313" key="2">
    <source>
        <dbReference type="Proteomes" id="UP000007266"/>
    </source>
</evidence>
<organism evidence="1 2">
    <name type="scientific">Tribolium castaneum</name>
    <name type="common">Red flour beetle</name>
    <dbReference type="NCBI Taxonomy" id="7070"/>
    <lineage>
        <taxon>Eukaryota</taxon>
        <taxon>Metazoa</taxon>
        <taxon>Ecdysozoa</taxon>
        <taxon>Arthropoda</taxon>
        <taxon>Hexapoda</taxon>
        <taxon>Insecta</taxon>
        <taxon>Pterygota</taxon>
        <taxon>Neoptera</taxon>
        <taxon>Endopterygota</taxon>
        <taxon>Coleoptera</taxon>
        <taxon>Polyphaga</taxon>
        <taxon>Cucujiformia</taxon>
        <taxon>Tenebrionidae</taxon>
        <taxon>Tenebrionidae incertae sedis</taxon>
        <taxon>Tribolium</taxon>
    </lineage>
</organism>
<reference evidence="1 2" key="1">
    <citation type="journal article" date="2008" name="Nature">
        <title>The genome of the model beetle and pest Tribolium castaneum.</title>
        <authorList>
            <consortium name="Tribolium Genome Sequencing Consortium"/>
            <person name="Richards S."/>
            <person name="Gibbs R.A."/>
            <person name="Weinstock G.M."/>
            <person name="Brown S.J."/>
            <person name="Denell R."/>
            <person name="Beeman R.W."/>
            <person name="Gibbs R."/>
            <person name="Beeman R.W."/>
            <person name="Brown S.J."/>
            <person name="Bucher G."/>
            <person name="Friedrich M."/>
            <person name="Grimmelikhuijzen C.J."/>
            <person name="Klingler M."/>
            <person name="Lorenzen M."/>
            <person name="Richards S."/>
            <person name="Roth S."/>
            <person name="Schroder R."/>
            <person name="Tautz D."/>
            <person name="Zdobnov E.M."/>
            <person name="Muzny D."/>
            <person name="Gibbs R.A."/>
            <person name="Weinstock G.M."/>
            <person name="Attaway T."/>
            <person name="Bell S."/>
            <person name="Buhay C.J."/>
            <person name="Chandrabose M.N."/>
            <person name="Chavez D."/>
            <person name="Clerk-Blankenburg K.P."/>
            <person name="Cree A."/>
            <person name="Dao M."/>
            <person name="Davis C."/>
            <person name="Chacko J."/>
            <person name="Dinh H."/>
            <person name="Dugan-Rocha S."/>
            <person name="Fowler G."/>
            <person name="Garner T.T."/>
            <person name="Garnes J."/>
            <person name="Gnirke A."/>
            <person name="Hawes A."/>
            <person name="Hernandez J."/>
            <person name="Hines S."/>
            <person name="Holder M."/>
            <person name="Hume J."/>
            <person name="Jhangiani S.N."/>
            <person name="Joshi V."/>
            <person name="Khan Z.M."/>
            <person name="Jackson L."/>
            <person name="Kovar C."/>
            <person name="Kowis A."/>
            <person name="Lee S."/>
            <person name="Lewis L.R."/>
            <person name="Margolis J."/>
            <person name="Morgan M."/>
            <person name="Nazareth L.V."/>
            <person name="Nguyen N."/>
            <person name="Okwuonu G."/>
            <person name="Parker D."/>
            <person name="Richards S."/>
            <person name="Ruiz S.J."/>
            <person name="Santibanez J."/>
            <person name="Savard J."/>
            <person name="Scherer S.E."/>
            <person name="Schneider B."/>
            <person name="Sodergren E."/>
            <person name="Tautz D."/>
            <person name="Vattahil S."/>
            <person name="Villasana D."/>
            <person name="White C.S."/>
            <person name="Wright R."/>
            <person name="Park Y."/>
            <person name="Beeman R.W."/>
            <person name="Lord J."/>
            <person name="Oppert B."/>
            <person name="Lorenzen M."/>
            <person name="Brown S."/>
            <person name="Wang L."/>
            <person name="Savard J."/>
            <person name="Tautz D."/>
            <person name="Richards S."/>
            <person name="Weinstock G."/>
            <person name="Gibbs R.A."/>
            <person name="Liu Y."/>
            <person name="Worley K."/>
            <person name="Weinstock G."/>
            <person name="Elsik C.G."/>
            <person name="Reese J.T."/>
            <person name="Elhaik E."/>
            <person name="Landan G."/>
            <person name="Graur D."/>
            <person name="Arensburger P."/>
            <person name="Atkinson P."/>
            <person name="Beeman R.W."/>
            <person name="Beidler J."/>
            <person name="Brown S.J."/>
            <person name="Demuth J.P."/>
            <person name="Drury D.W."/>
            <person name="Du Y.Z."/>
            <person name="Fujiwara H."/>
            <person name="Lorenzen M."/>
            <person name="Maselli V."/>
            <person name="Osanai M."/>
            <person name="Park Y."/>
            <person name="Robertson H.M."/>
            <person name="Tu Z."/>
            <person name="Wang J.J."/>
            <person name="Wang S."/>
            <person name="Richards S."/>
            <person name="Song H."/>
            <person name="Zhang L."/>
            <person name="Sodergren E."/>
            <person name="Werner D."/>
            <person name="Stanke M."/>
            <person name="Morgenstern B."/>
            <person name="Solovyev V."/>
            <person name="Kosarev P."/>
            <person name="Brown G."/>
            <person name="Chen H.C."/>
            <person name="Ermolaeva O."/>
            <person name="Hlavina W."/>
            <person name="Kapustin Y."/>
            <person name="Kiryutin B."/>
            <person name="Kitts P."/>
            <person name="Maglott D."/>
            <person name="Pruitt K."/>
            <person name="Sapojnikov V."/>
            <person name="Souvorov A."/>
            <person name="Mackey A.J."/>
            <person name="Waterhouse R.M."/>
            <person name="Wyder S."/>
            <person name="Zdobnov E.M."/>
            <person name="Zdobnov E.M."/>
            <person name="Wyder S."/>
            <person name="Kriventseva E.V."/>
            <person name="Kadowaki T."/>
            <person name="Bork P."/>
            <person name="Aranda M."/>
            <person name="Bao R."/>
            <person name="Beermann A."/>
            <person name="Berns N."/>
            <person name="Bolognesi R."/>
            <person name="Bonneton F."/>
            <person name="Bopp D."/>
            <person name="Brown S.J."/>
            <person name="Bucher G."/>
            <person name="Butts T."/>
            <person name="Chaumot A."/>
            <person name="Denell R.E."/>
            <person name="Ferrier D.E."/>
            <person name="Friedrich M."/>
            <person name="Gordon C.M."/>
            <person name="Jindra M."/>
            <person name="Klingler M."/>
            <person name="Lan Q."/>
            <person name="Lattorff H.M."/>
            <person name="Laudet V."/>
            <person name="von Levetsow C."/>
            <person name="Liu Z."/>
            <person name="Lutz R."/>
            <person name="Lynch J.A."/>
            <person name="da Fonseca R.N."/>
            <person name="Posnien N."/>
            <person name="Reuter R."/>
            <person name="Roth S."/>
            <person name="Savard J."/>
            <person name="Schinko J.B."/>
            <person name="Schmitt C."/>
            <person name="Schoppmeier M."/>
            <person name="Schroder R."/>
            <person name="Shippy T.D."/>
            <person name="Simonnet F."/>
            <person name="Marques-Souza H."/>
            <person name="Tautz D."/>
            <person name="Tomoyasu Y."/>
            <person name="Trauner J."/>
            <person name="Van der Zee M."/>
            <person name="Vervoort M."/>
            <person name="Wittkopp N."/>
            <person name="Wimmer E.A."/>
            <person name="Yang X."/>
            <person name="Jones A.K."/>
            <person name="Sattelle D.B."/>
            <person name="Ebert P.R."/>
            <person name="Nelson D."/>
            <person name="Scott J.G."/>
            <person name="Beeman R.W."/>
            <person name="Muthukrishnan S."/>
            <person name="Kramer K.J."/>
            <person name="Arakane Y."/>
            <person name="Beeman R.W."/>
            <person name="Zhu Q."/>
            <person name="Hogenkamp D."/>
            <person name="Dixit R."/>
            <person name="Oppert B."/>
            <person name="Jiang H."/>
            <person name="Zou Z."/>
            <person name="Marshall J."/>
            <person name="Elpidina E."/>
            <person name="Vinokurov K."/>
            <person name="Oppert C."/>
            <person name="Zou Z."/>
            <person name="Evans J."/>
            <person name="Lu Z."/>
            <person name="Zhao P."/>
            <person name="Sumathipala N."/>
            <person name="Altincicek B."/>
            <person name="Vilcinskas A."/>
            <person name="Williams M."/>
            <person name="Hultmark D."/>
            <person name="Hetru C."/>
            <person name="Jiang H."/>
            <person name="Grimmelikhuijzen C.J."/>
            <person name="Hauser F."/>
            <person name="Cazzamali G."/>
            <person name="Williamson M."/>
            <person name="Park Y."/>
            <person name="Li B."/>
            <person name="Tanaka Y."/>
            <person name="Predel R."/>
            <person name="Neupert S."/>
            <person name="Schachtner J."/>
            <person name="Verleyen P."/>
            <person name="Raible F."/>
            <person name="Bork P."/>
            <person name="Friedrich M."/>
            <person name="Walden K.K."/>
            <person name="Robertson H.M."/>
            <person name="Angeli S."/>
            <person name="Foret S."/>
            <person name="Bucher G."/>
            <person name="Schuetz S."/>
            <person name="Maleszka R."/>
            <person name="Wimmer E.A."/>
            <person name="Beeman R.W."/>
            <person name="Lorenzen M."/>
            <person name="Tomoyasu Y."/>
            <person name="Miller S.C."/>
            <person name="Grossmann D."/>
            <person name="Bucher G."/>
        </authorList>
    </citation>
    <scope>NUCLEOTIDE SEQUENCE [LARGE SCALE GENOMIC DNA]</scope>
    <source>
        <strain evidence="1 2">Georgia GA2</strain>
    </source>
</reference>
<dbReference type="HOGENOM" id="CLU_2041055_0_0_1"/>
<keyword evidence="2" id="KW-1185">Reference proteome</keyword>
<dbReference type="EMBL" id="KQ971410">
    <property type="protein sequence ID" value="EEZ97513.2"/>
    <property type="molecule type" value="Genomic_DNA"/>
</dbReference>